<dbReference type="SUPFAM" id="SSF48024">
    <property type="entry name" value="N-terminal domain of DnaB helicase"/>
    <property type="match status" value="1"/>
</dbReference>
<feature type="non-terminal residue" evidence="4">
    <location>
        <position position="126"/>
    </location>
</feature>
<dbReference type="Gene3D" id="1.10.860.10">
    <property type="entry name" value="DNAb Helicase, Chain A"/>
    <property type="match status" value="1"/>
</dbReference>
<dbReference type="AlphaFoldDB" id="A0A0F9DYU6"/>
<accession>A0A0F9DYU6</accession>
<dbReference type="GO" id="GO:0003678">
    <property type="term" value="F:DNA helicase activity"/>
    <property type="evidence" value="ECO:0007669"/>
    <property type="project" value="InterPro"/>
</dbReference>
<gene>
    <name evidence="4" type="ORF">LCGC14_2139250</name>
</gene>
<reference evidence="4" key="1">
    <citation type="journal article" date="2015" name="Nature">
        <title>Complex archaea that bridge the gap between prokaryotes and eukaryotes.</title>
        <authorList>
            <person name="Spang A."/>
            <person name="Saw J.H."/>
            <person name="Jorgensen S.L."/>
            <person name="Zaremba-Niedzwiedzka K."/>
            <person name="Martijn J."/>
            <person name="Lind A.E."/>
            <person name="van Eijk R."/>
            <person name="Schleper C."/>
            <person name="Guy L."/>
            <person name="Ettema T.J."/>
        </authorList>
    </citation>
    <scope>NUCLEOTIDE SEQUENCE</scope>
</reference>
<dbReference type="GO" id="GO:0003677">
    <property type="term" value="F:DNA binding"/>
    <property type="evidence" value="ECO:0007669"/>
    <property type="project" value="UniProtKB-KW"/>
</dbReference>
<name>A0A0F9DYU6_9ZZZZ</name>
<evidence type="ECO:0000259" key="3">
    <source>
        <dbReference type="Pfam" id="PF00772"/>
    </source>
</evidence>
<protein>
    <recommendedName>
        <fullName evidence="3">DNA helicase DnaB-like N-terminal domain-containing protein</fullName>
    </recommendedName>
</protein>
<dbReference type="InterPro" id="IPR036185">
    <property type="entry name" value="DNA_heli_DnaB-like_N_sf"/>
</dbReference>
<dbReference type="GO" id="GO:0005524">
    <property type="term" value="F:ATP binding"/>
    <property type="evidence" value="ECO:0007669"/>
    <property type="project" value="InterPro"/>
</dbReference>
<feature type="domain" description="DNA helicase DnaB-like N-terminal" evidence="3">
    <location>
        <begin position="2"/>
        <end position="95"/>
    </location>
</feature>
<evidence type="ECO:0000256" key="1">
    <source>
        <dbReference type="ARBA" id="ARBA00022705"/>
    </source>
</evidence>
<keyword evidence="2" id="KW-0238">DNA-binding</keyword>
<organism evidence="4">
    <name type="scientific">marine sediment metagenome</name>
    <dbReference type="NCBI Taxonomy" id="412755"/>
    <lineage>
        <taxon>unclassified sequences</taxon>
        <taxon>metagenomes</taxon>
        <taxon>ecological metagenomes</taxon>
    </lineage>
</organism>
<dbReference type="InterPro" id="IPR016136">
    <property type="entry name" value="DNA_helicase_N/primase_C"/>
</dbReference>
<dbReference type="Pfam" id="PF00772">
    <property type="entry name" value="DnaB"/>
    <property type="match status" value="1"/>
</dbReference>
<dbReference type="GO" id="GO:0006260">
    <property type="term" value="P:DNA replication"/>
    <property type="evidence" value="ECO:0007669"/>
    <property type="project" value="UniProtKB-KW"/>
</dbReference>
<dbReference type="InterPro" id="IPR007693">
    <property type="entry name" value="DNA_helicase_DnaB-like_N"/>
</dbReference>
<keyword evidence="1" id="KW-0235">DNA replication</keyword>
<evidence type="ECO:0000256" key="2">
    <source>
        <dbReference type="ARBA" id="ARBA00023125"/>
    </source>
</evidence>
<proteinExistence type="predicted"/>
<comment type="caution">
    <text evidence="4">The sequence shown here is derived from an EMBL/GenBank/DDBJ whole genome shotgun (WGS) entry which is preliminary data.</text>
</comment>
<dbReference type="EMBL" id="LAZR01027018">
    <property type="protein sequence ID" value="KKL67013.1"/>
    <property type="molecule type" value="Genomic_DNA"/>
</dbReference>
<sequence>MYSEEVEKDVILSCLKDEKFMGEVYQILSPNHFNNLPYKWIYWVNKEYFRKYSKLIDKVAIVNELRKSKKLSPKKKVLYKKISEDLLSQTPKSKNYSKDQIVEYVSDVSFIQSLDEASEVIEKGDI</sequence>
<evidence type="ECO:0000313" key="4">
    <source>
        <dbReference type="EMBL" id="KKL67013.1"/>
    </source>
</evidence>